<organism evidence="1 2">
    <name type="scientific">Taklimakanibacter albus</name>
    <dbReference type="NCBI Taxonomy" id="2800327"/>
    <lineage>
        <taxon>Bacteria</taxon>
        <taxon>Pseudomonadati</taxon>
        <taxon>Pseudomonadota</taxon>
        <taxon>Alphaproteobacteria</taxon>
        <taxon>Hyphomicrobiales</taxon>
        <taxon>Aestuariivirgaceae</taxon>
        <taxon>Taklimakanibacter</taxon>
    </lineage>
</organism>
<evidence type="ECO:0000313" key="2">
    <source>
        <dbReference type="Proteomes" id="UP000616151"/>
    </source>
</evidence>
<proteinExistence type="predicted"/>
<sequence length="385" mass="40856">MNKCRTGALAALLWLVATAAGAQTPGVTADRILFGQSAALGGPTADLGNEMRRGILAAFEEVNRAGGVKGRRLELRSYDDRYEPELAIANTRRLIKDDGVFALIGEVGTTTSAASEPIARAAGVPFIAPFTGAEFLRDPALTHVVNVRASYFEETEAMVERLTTDLGITRIGVLYQDDSYGRTGLAGVRRALDRRGLELVGTGTYMRNTSAVKTAVLGLNQRNPDAIIIIGAYMPSAVFTQWARKLGVKARILNISFVGSDALASALGQAGDGVYITQVVPFPEGGSLPLLSDYRKALVANDASAKPSFVSLEGYIAGRLTAEVLARAGDLPSRESFLSALTTTGKFDIGGFVLNYGPGDNRGSEQVFLTMIQKGDIYSATRLAP</sequence>
<keyword evidence="2" id="KW-1185">Reference proteome</keyword>
<reference evidence="1" key="1">
    <citation type="submission" date="2021-01" db="EMBL/GenBank/DDBJ databases">
        <authorList>
            <person name="Sun Q."/>
        </authorList>
    </citation>
    <scope>NUCLEOTIDE SEQUENCE</scope>
    <source>
        <strain evidence="1">YIM B02566</strain>
    </source>
</reference>
<comment type="caution">
    <text evidence="1">The sequence shown here is derived from an EMBL/GenBank/DDBJ whole genome shotgun (WGS) entry which is preliminary data.</text>
</comment>
<accession>A0ACC5QZC7</accession>
<protein>
    <submittedName>
        <fullName evidence="1">ABC transporter substrate-binding protein</fullName>
    </submittedName>
</protein>
<gene>
    <name evidence="1" type="ORF">JHL16_05280</name>
</gene>
<name>A0ACC5QZC7_9HYPH</name>
<dbReference type="EMBL" id="JAENHL010000006">
    <property type="protein sequence ID" value="MBK1865756.1"/>
    <property type="molecule type" value="Genomic_DNA"/>
</dbReference>
<dbReference type="Proteomes" id="UP000616151">
    <property type="component" value="Unassembled WGS sequence"/>
</dbReference>
<evidence type="ECO:0000313" key="1">
    <source>
        <dbReference type="EMBL" id="MBK1865756.1"/>
    </source>
</evidence>